<dbReference type="GO" id="GO:0043489">
    <property type="term" value="P:RNA stabilization"/>
    <property type="evidence" value="ECO:0007669"/>
    <property type="project" value="TreeGrafter"/>
</dbReference>
<protein>
    <recommendedName>
        <fullName evidence="1">S1 motif domain-containing protein</fullName>
    </recommendedName>
</protein>
<dbReference type="PANTHER" id="PTHR15838:SF1">
    <property type="entry name" value="ZINC FINGER CCHC DOMAIN-CONTAINING PROTEIN 17"/>
    <property type="match status" value="1"/>
</dbReference>
<dbReference type="AlphaFoldDB" id="A0A7R9FDV6"/>
<name>A0A7R9FDV6_9NEOP</name>
<accession>A0A7R9FDV6</accession>
<dbReference type="InterPro" id="IPR012340">
    <property type="entry name" value="NA-bd_OB-fold"/>
</dbReference>
<dbReference type="EMBL" id="OD580155">
    <property type="protein sequence ID" value="CAD7450885.1"/>
    <property type="molecule type" value="Genomic_DNA"/>
</dbReference>
<evidence type="ECO:0000259" key="1">
    <source>
        <dbReference type="PROSITE" id="PS50126"/>
    </source>
</evidence>
<dbReference type="Gene3D" id="2.40.50.140">
    <property type="entry name" value="Nucleic acid-binding proteins"/>
    <property type="match status" value="1"/>
</dbReference>
<organism evidence="2">
    <name type="scientific">Timema bartmani</name>
    <dbReference type="NCBI Taxonomy" id="61472"/>
    <lineage>
        <taxon>Eukaryota</taxon>
        <taxon>Metazoa</taxon>
        <taxon>Ecdysozoa</taxon>
        <taxon>Arthropoda</taxon>
        <taxon>Hexapoda</taxon>
        <taxon>Insecta</taxon>
        <taxon>Pterygota</taxon>
        <taxon>Neoptera</taxon>
        <taxon>Polyneoptera</taxon>
        <taxon>Phasmatodea</taxon>
        <taxon>Timematodea</taxon>
        <taxon>Timematoidea</taxon>
        <taxon>Timematidae</taxon>
        <taxon>Timema</taxon>
    </lineage>
</organism>
<gene>
    <name evidence="2" type="ORF">TBIB3V08_LOCUS13154</name>
</gene>
<evidence type="ECO:0000313" key="2">
    <source>
        <dbReference type="EMBL" id="CAD7450885.1"/>
    </source>
</evidence>
<proteinExistence type="predicted"/>
<dbReference type="PROSITE" id="PS50126">
    <property type="entry name" value="S1"/>
    <property type="match status" value="1"/>
</dbReference>
<dbReference type="SUPFAM" id="SSF50249">
    <property type="entry name" value="Nucleic acid-binding proteins"/>
    <property type="match status" value="1"/>
</dbReference>
<dbReference type="GO" id="GO:0003723">
    <property type="term" value="F:RNA binding"/>
    <property type="evidence" value="ECO:0007669"/>
    <property type="project" value="TreeGrafter"/>
</dbReference>
<dbReference type="InterPro" id="IPR003029">
    <property type="entry name" value="S1_domain"/>
</dbReference>
<reference evidence="2" key="1">
    <citation type="submission" date="2020-11" db="EMBL/GenBank/DDBJ databases">
        <authorList>
            <person name="Tran Van P."/>
        </authorList>
    </citation>
    <scope>NUCLEOTIDE SEQUENCE</scope>
</reference>
<dbReference type="PANTHER" id="PTHR15838">
    <property type="entry name" value="NUCLEOLAR PROTEIN OF 40 KDA"/>
    <property type="match status" value="1"/>
</dbReference>
<sequence length="72" mass="7954">MKGSVKSVHPYGAFVQMPGAVVQGLVHRTQVSSVSVSDVSEVLQPGERVWCKVINITVQYASTCFLTYYFWG</sequence>
<feature type="domain" description="S1 motif" evidence="1">
    <location>
        <begin position="1"/>
        <end position="69"/>
    </location>
</feature>
<dbReference type="Pfam" id="PF00575">
    <property type="entry name" value="S1"/>
    <property type="match status" value="1"/>
</dbReference>